<dbReference type="PANTHER" id="PTHR39405">
    <property type="entry name" value="DSC E3 UBIQUITIN LIGASE COMPLEX SUBUNIT 4"/>
    <property type="match status" value="1"/>
</dbReference>
<feature type="domain" description="DUF1746" evidence="2">
    <location>
        <begin position="72"/>
        <end position="186"/>
    </location>
</feature>
<feature type="compositionally biased region" description="Basic and acidic residues" evidence="1">
    <location>
        <begin position="239"/>
        <end position="248"/>
    </location>
</feature>
<reference evidence="3 4" key="1">
    <citation type="submission" date="2024-01" db="EMBL/GenBank/DDBJ databases">
        <authorList>
            <person name="Allen C."/>
            <person name="Tagirdzhanova G."/>
        </authorList>
    </citation>
    <scope>NUCLEOTIDE SEQUENCE [LARGE SCALE GENOMIC DNA]</scope>
    <source>
        <strain evidence="3 4">CBS 119000</strain>
    </source>
</reference>
<evidence type="ECO:0000313" key="3">
    <source>
        <dbReference type="EMBL" id="CAK7266108.1"/>
    </source>
</evidence>
<comment type="caution">
    <text evidence="3">The sequence shown here is derived from an EMBL/GenBank/DDBJ whole genome shotgun (WGS) entry which is preliminary data.</text>
</comment>
<organism evidence="3 4">
    <name type="scientific">Sporothrix epigloea</name>
    <dbReference type="NCBI Taxonomy" id="1892477"/>
    <lineage>
        <taxon>Eukaryota</taxon>
        <taxon>Fungi</taxon>
        <taxon>Dikarya</taxon>
        <taxon>Ascomycota</taxon>
        <taxon>Pezizomycotina</taxon>
        <taxon>Sordariomycetes</taxon>
        <taxon>Sordariomycetidae</taxon>
        <taxon>Ophiostomatales</taxon>
        <taxon>Ophiostomataceae</taxon>
        <taxon>Sporothrix</taxon>
    </lineage>
</organism>
<gene>
    <name evidence="3" type="ORF">SEPCBS119000_001854</name>
</gene>
<feature type="compositionally biased region" description="Low complexity" evidence="1">
    <location>
        <begin position="255"/>
        <end position="269"/>
    </location>
</feature>
<sequence>MNNNAAPSVGSGESASGSNPSNPSVAESHRERRSRAGTATRPRESRSGAVPGKAREAIKKKLSFYTDMMSQLDMLVFAQLCALYYMDCSFFRFFIRTVAHSFFLSPKAEDFAILLDARRPHVFAVIAPNLLCLLAHSLGALPAASEANRGYLHGGVIIDFVGQAAPTSKLGLVLLDLMVLVVQSLMLTIHTERETLRRLVFPMRAVAAASTTTPVAAAAAAAVSRAGATPLPPPAATLPEHDAEERGVRPRPRFAAETGSGSASSTSPSGEEERLQKIDGGGLVGAASPERAAEYELDALSSGSNIGDFYIIHAIRRAVQEQQGDSAAQSLQSIGYAVTLARMAAERRTRARAAPAARPA</sequence>
<feature type="compositionally biased region" description="Polar residues" evidence="1">
    <location>
        <begin position="1"/>
        <end position="25"/>
    </location>
</feature>
<dbReference type="InterPro" id="IPR038967">
    <property type="entry name" value="Dsc4-like"/>
</dbReference>
<evidence type="ECO:0000313" key="4">
    <source>
        <dbReference type="Proteomes" id="UP001642502"/>
    </source>
</evidence>
<dbReference type="InterPro" id="IPR013715">
    <property type="entry name" value="DUF1746"/>
</dbReference>
<proteinExistence type="predicted"/>
<accession>A0ABP0DCZ2</accession>
<evidence type="ECO:0000256" key="1">
    <source>
        <dbReference type="SAM" id="MobiDB-lite"/>
    </source>
</evidence>
<feature type="region of interest" description="Disordered" evidence="1">
    <location>
        <begin position="229"/>
        <end position="275"/>
    </location>
</feature>
<dbReference type="PANTHER" id="PTHR39405:SF1">
    <property type="entry name" value="DSC E3 UBIQUITIN LIGASE COMPLEX SUBUNIT 4"/>
    <property type="match status" value="1"/>
</dbReference>
<name>A0ABP0DCZ2_9PEZI</name>
<dbReference type="Pfam" id="PF08508">
    <property type="entry name" value="DUF1746"/>
    <property type="match status" value="1"/>
</dbReference>
<dbReference type="EMBL" id="CAWUON010000016">
    <property type="protein sequence ID" value="CAK7266108.1"/>
    <property type="molecule type" value="Genomic_DNA"/>
</dbReference>
<dbReference type="Proteomes" id="UP001642502">
    <property type="component" value="Unassembled WGS sequence"/>
</dbReference>
<feature type="region of interest" description="Disordered" evidence="1">
    <location>
        <begin position="1"/>
        <end position="53"/>
    </location>
</feature>
<keyword evidence="4" id="KW-1185">Reference proteome</keyword>
<evidence type="ECO:0000259" key="2">
    <source>
        <dbReference type="Pfam" id="PF08508"/>
    </source>
</evidence>
<protein>
    <recommendedName>
        <fullName evidence="2">DUF1746 domain-containing protein</fullName>
    </recommendedName>
</protein>